<keyword evidence="1" id="KW-0812">Transmembrane</keyword>
<accession>A0ABS8QL35</accession>
<protein>
    <recommendedName>
        <fullName evidence="4">ABC transmembrane type-1 domain-containing protein</fullName>
    </recommendedName>
</protein>
<evidence type="ECO:0008006" key="4">
    <source>
        <dbReference type="Google" id="ProtNLM"/>
    </source>
</evidence>
<reference evidence="2 3" key="1">
    <citation type="journal article" date="2023" name="Antonie Van Leeuwenhoek">
        <title>Unveiling the genomic potential of a novel thermostable glycoside hydrolases producing Neobacillus sedimentimangrovi UE25.</title>
        <authorList>
            <person name="Ejaz U."/>
            <person name="Saleem F."/>
            <person name="Rashid R."/>
            <person name="Hasan K.A."/>
            <person name="Syed M.N."/>
            <person name="Sohail M."/>
        </authorList>
    </citation>
    <scope>NUCLEOTIDE SEQUENCE [LARGE SCALE GENOMIC DNA]</scope>
    <source>
        <strain evidence="2 3">UE25</strain>
    </source>
</reference>
<keyword evidence="1" id="KW-0472">Membrane</keyword>
<dbReference type="InterPro" id="IPR036259">
    <property type="entry name" value="MFS_trans_sf"/>
</dbReference>
<dbReference type="Proteomes" id="UP001162836">
    <property type="component" value="Unassembled WGS sequence"/>
</dbReference>
<keyword evidence="3" id="KW-1185">Reference proteome</keyword>
<evidence type="ECO:0000256" key="1">
    <source>
        <dbReference type="SAM" id="Phobius"/>
    </source>
</evidence>
<evidence type="ECO:0000313" key="3">
    <source>
        <dbReference type="Proteomes" id="UP001162836"/>
    </source>
</evidence>
<dbReference type="SUPFAM" id="SSF103473">
    <property type="entry name" value="MFS general substrate transporter"/>
    <property type="match status" value="1"/>
</dbReference>
<sequence length="162" mass="18465">MLFPLILLTQVFGTISLANQNIWFSSIVEKKQLTKELSSRNSWVLTSKTIGFTTGPLLFQFLEQFTVLINILELSIKENRTLKSKQQLSLDMEEFKYVTKNKILRNYNFVSLIDGFITPLVINLSVFVLNDFFKVSSEIVSLYWLLGGIGSIAGNLILSVIY</sequence>
<organism evidence="2 3">
    <name type="scientific">Neobacillus sedimentimangrovi</name>
    <dbReference type="NCBI Taxonomy" id="2699460"/>
    <lineage>
        <taxon>Bacteria</taxon>
        <taxon>Bacillati</taxon>
        <taxon>Bacillota</taxon>
        <taxon>Bacilli</taxon>
        <taxon>Bacillales</taxon>
        <taxon>Bacillaceae</taxon>
        <taxon>Neobacillus</taxon>
    </lineage>
</organism>
<evidence type="ECO:0000313" key="2">
    <source>
        <dbReference type="EMBL" id="MCD4839455.1"/>
    </source>
</evidence>
<keyword evidence="1" id="KW-1133">Transmembrane helix</keyword>
<feature type="transmembrane region" description="Helical" evidence="1">
    <location>
        <begin position="141"/>
        <end position="161"/>
    </location>
</feature>
<feature type="transmembrane region" description="Helical" evidence="1">
    <location>
        <begin position="109"/>
        <end position="129"/>
    </location>
</feature>
<name>A0ABS8QL35_9BACI</name>
<dbReference type="EMBL" id="JAJODE010000031">
    <property type="protein sequence ID" value="MCD4839455.1"/>
    <property type="molecule type" value="Genomic_DNA"/>
</dbReference>
<gene>
    <name evidence="2" type="ORF">LRS37_11295</name>
</gene>
<comment type="caution">
    <text evidence="2">The sequence shown here is derived from an EMBL/GenBank/DDBJ whole genome shotgun (WGS) entry which is preliminary data.</text>
</comment>
<proteinExistence type="predicted"/>